<gene>
    <name evidence="7" type="ORF">DFR56_11032</name>
</gene>
<dbReference type="AlphaFoldDB" id="A0A2V3VUB2"/>
<keyword evidence="8" id="KW-1185">Reference proteome</keyword>
<evidence type="ECO:0000256" key="2">
    <source>
        <dbReference type="ARBA" id="ARBA00023015"/>
    </source>
</evidence>
<organism evidence="7 8">
    <name type="scientific">Pseudogracilibacillus auburnensis</name>
    <dbReference type="NCBI Taxonomy" id="1494959"/>
    <lineage>
        <taxon>Bacteria</taxon>
        <taxon>Bacillati</taxon>
        <taxon>Bacillota</taxon>
        <taxon>Bacilli</taxon>
        <taxon>Bacillales</taxon>
        <taxon>Bacillaceae</taxon>
        <taxon>Pseudogracilibacillus</taxon>
    </lineage>
</organism>
<keyword evidence="4" id="KW-0804">Transcription</keyword>
<reference evidence="7 8" key="1">
    <citation type="submission" date="2018-05" db="EMBL/GenBank/DDBJ databases">
        <title>Genomic Encyclopedia of Type Strains, Phase IV (KMG-IV): sequencing the most valuable type-strain genomes for metagenomic binning, comparative biology and taxonomic classification.</title>
        <authorList>
            <person name="Goeker M."/>
        </authorList>
    </citation>
    <scope>NUCLEOTIDE SEQUENCE [LARGE SCALE GENOMIC DNA]</scope>
    <source>
        <strain evidence="7 8">DSM 28556</strain>
    </source>
</reference>
<dbReference type="GO" id="GO:0003700">
    <property type="term" value="F:DNA-binding transcription factor activity"/>
    <property type="evidence" value="ECO:0007669"/>
    <property type="project" value="TreeGrafter"/>
</dbReference>
<evidence type="ECO:0000313" key="8">
    <source>
        <dbReference type="Proteomes" id="UP000247978"/>
    </source>
</evidence>
<evidence type="ECO:0000259" key="6">
    <source>
        <dbReference type="PROSITE" id="PS50943"/>
    </source>
</evidence>
<evidence type="ECO:0000313" key="7">
    <source>
        <dbReference type="EMBL" id="PXW85533.1"/>
    </source>
</evidence>
<dbReference type="PROSITE" id="PS00356">
    <property type="entry name" value="HTH_LACI_1"/>
    <property type="match status" value="1"/>
</dbReference>
<dbReference type="InterPro" id="IPR000843">
    <property type="entry name" value="HTH_LacI"/>
</dbReference>
<keyword evidence="3" id="KW-0238">DNA-binding</keyword>
<keyword evidence="2" id="KW-0805">Transcription regulation</keyword>
<dbReference type="PRINTS" id="PR00036">
    <property type="entry name" value="HTHLACI"/>
</dbReference>
<dbReference type="Gene3D" id="1.10.260.40">
    <property type="entry name" value="lambda repressor-like DNA-binding domains"/>
    <property type="match status" value="1"/>
</dbReference>
<proteinExistence type="predicted"/>
<dbReference type="GO" id="GO:0000976">
    <property type="term" value="F:transcription cis-regulatory region binding"/>
    <property type="evidence" value="ECO:0007669"/>
    <property type="project" value="TreeGrafter"/>
</dbReference>
<feature type="domain" description="HTH lacI-type" evidence="5">
    <location>
        <begin position="4"/>
        <end position="58"/>
    </location>
</feature>
<dbReference type="CDD" id="cd06267">
    <property type="entry name" value="PBP1_LacI_sugar_binding-like"/>
    <property type="match status" value="1"/>
</dbReference>
<dbReference type="Gene3D" id="3.40.50.2300">
    <property type="match status" value="2"/>
</dbReference>
<keyword evidence="1" id="KW-0678">Repressor</keyword>
<evidence type="ECO:0000256" key="3">
    <source>
        <dbReference type="ARBA" id="ARBA00023125"/>
    </source>
</evidence>
<dbReference type="PANTHER" id="PTHR30146">
    <property type="entry name" value="LACI-RELATED TRANSCRIPTIONAL REPRESSOR"/>
    <property type="match status" value="1"/>
</dbReference>
<dbReference type="EMBL" id="QJJQ01000010">
    <property type="protein sequence ID" value="PXW85533.1"/>
    <property type="molecule type" value="Genomic_DNA"/>
</dbReference>
<dbReference type="SMART" id="SM00354">
    <property type="entry name" value="HTH_LACI"/>
    <property type="match status" value="1"/>
</dbReference>
<feature type="domain" description="HTH cro/C1-type" evidence="6">
    <location>
        <begin position="5"/>
        <end position="48"/>
    </location>
</feature>
<dbReference type="PROSITE" id="PS50943">
    <property type="entry name" value="HTH_CROC1"/>
    <property type="match status" value="1"/>
</dbReference>
<dbReference type="RefSeq" id="WP_110396001.1">
    <property type="nucleotide sequence ID" value="NZ_JBHUHB010000001.1"/>
</dbReference>
<dbReference type="InterPro" id="IPR028082">
    <property type="entry name" value="Peripla_BP_I"/>
</dbReference>
<dbReference type="PROSITE" id="PS50932">
    <property type="entry name" value="HTH_LACI_2"/>
    <property type="match status" value="1"/>
</dbReference>
<accession>A0A2V3VUB2</accession>
<dbReference type="OrthoDB" id="1639518at2"/>
<dbReference type="InterPro" id="IPR001387">
    <property type="entry name" value="Cro/C1-type_HTH"/>
</dbReference>
<dbReference type="Pfam" id="PF00356">
    <property type="entry name" value="LacI"/>
    <property type="match status" value="1"/>
</dbReference>
<evidence type="ECO:0000259" key="5">
    <source>
        <dbReference type="PROSITE" id="PS50932"/>
    </source>
</evidence>
<sequence>MKKATIEDVARKANVSVATVSRVINAQGGVRKSTEEKIVQAIKELNYVRNAVARSMVRKETKTIAVIVPDICNPFFSEVVAGVERKAIAKDYFTMVSSSNESKINERKLIQHIIERGVDGVVVTTADESGEQLKPLFDLRVPIVAVDRVIKNYQVDTVIIGNREGAYEAVRHLIHEGHKDIAIIRGPQNTTPGYERYNGYVQAMKEFGLDIREEFIGDGDFREDSGYEIAKKFSQLDTPPTAIFSSNNLMSIGALKAIQEMNWKLGEEISFLGFDDIEIATFTRPQITTVSRPMRQLGEVAFQLLYDQLMEENIEERKSREIILTPHLNVRESCKRKIVL</sequence>
<dbReference type="InterPro" id="IPR001761">
    <property type="entry name" value="Peripla_BP/Lac1_sug-bd_dom"/>
</dbReference>
<dbReference type="SUPFAM" id="SSF53822">
    <property type="entry name" value="Periplasmic binding protein-like I"/>
    <property type="match status" value="1"/>
</dbReference>
<comment type="caution">
    <text evidence="7">The sequence shown here is derived from an EMBL/GenBank/DDBJ whole genome shotgun (WGS) entry which is preliminary data.</text>
</comment>
<dbReference type="Pfam" id="PF00532">
    <property type="entry name" value="Peripla_BP_1"/>
    <property type="match status" value="1"/>
</dbReference>
<name>A0A2V3VUB2_9BACI</name>
<dbReference type="SUPFAM" id="SSF47413">
    <property type="entry name" value="lambda repressor-like DNA-binding domains"/>
    <property type="match status" value="1"/>
</dbReference>
<dbReference type="CDD" id="cd01392">
    <property type="entry name" value="HTH_LacI"/>
    <property type="match status" value="1"/>
</dbReference>
<protein>
    <submittedName>
        <fullName evidence="7">LacI family transcriptional regulator</fullName>
    </submittedName>
</protein>
<dbReference type="PANTHER" id="PTHR30146:SF148">
    <property type="entry name" value="HTH-TYPE TRANSCRIPTIONAL REPRESSOR PURR-RELATED"/>
    <property type="match status" value="1"/>
</dbReference>
<dbReference type="InterPro" id="IPR010982">
    <property type="entry name" value="Lambda_DNA-bd_dom_sf"/>
</dbReference>
<evidence type="ECO:0000256" key="1">
    <source>
        <dbReference type="ARBA" id="ARBA00022491"/>
    </source>
</evidence>
<evidence type="ECO:0000256" key="4">
    <source>
        <dbReference type="ARBA" id="ARBA00023163"/>
    </source>
</evidence>
<dbReference type="Proteomes" id="UP000247978">
    <property type="component" value="Unassembled WGS sequence"/>
</dbReference>